<dbReference type="InterPro" id="IPR001356">
    <property type="entry name" value="HD"/>
</dbReference>
<dbReference type="PROSITE" id="PS50071">
    <property type="entry name" value="HOMEOBOX_2"/>
    <property type="match status" value="1"/>
</dbReference>
<dbReference type="InterPro" id="IPR009057">
    <property type="entry name" value="Homeodomain-like_sf"/>
</dbReference>
<evidence type="ECO:0000313" key="10">
    <source>
        <dbReference type="Proteomes" id="UP000092462"/>
    </source>
</evidence>
<evidence type="ECO:0000256" key="2">
    <source>
        <dbReference type="ARBA" id="ARBA00022473"/>
    </source>
</evidence>
<sequence>MTLSLTLFPSPVKISTSGVNPRKQRRERTTFTRTQLDVLESLFGKTRYPDIFMREEVALKINLPESRVQVWFKNRRAKCRQQLQHQQSTTNLNNSSKSTNSSSNSSNSTARHNNSNSTNPTTTSSGTSNSSKTTSSTAKTTSISNHKHTQPSQPQHGTNAASGLGTVAGHNSSPILPITPSTSVSPPINVICKKEVPSFHSSSGSLGTGGDSLKTGSTGYDVLKDAEMGLSVAHHASPYANINARLGQTGGNLTPHGSSSSVITTPSPPITPQSAAHQPPLSYVPHQDYNFWHNQYNQYPNNYNTPSYYTQMDYFNNQSQANYNMGHTGYAASNFGLTSGSGLGGPMGAQTFSPNGLDYMSPQDKYEQVNHEVEEDEDDAAECDFTSTDFTSTASPTSLFKIKPPLHHHKSLFKRPSINLSRSGHDYDDS</sequence>
<keyword evidence="3 6" id="KW-0238">DNA-binding</keyword>
<feature type="compositionally biased region" description="Low complexity" evidence="8">
    <location>
        <begin position="88"/>
        <end position="144"/>
    </location>
</feature>
<evidence type="ECO:0000256" key="8">
    <source>
        <dbReference type="SAM" id="MobiDB-lite"/>
    </source>
</evidence>
<evidence type="ECO:0000256" key="6">
    <source>
        <dbReference type="PROSITE-ProRule" id="PRU00108"/>
    </source>
</evidence>
<dbReference type="PANTHER" id="PTHR45793:SF5">
    <property type="entry name" value="HOMEOTIC PROTEIN OCELLILESS"/>
    <property type="match status" value="1"/>
</dbReference>
<evidence type="ECO:0000256" key="3">
    <source>
        <dbReference type="ARBA" id="ARBA00023125"/>
    </source>
</evidence>
<keyword evidence="2" id="KW-0217">Developmental protein</keyword>
<dbReference type="Proteomes" id="UP000092462">
    <property type="component" value="Unassembled WGS sequence"/>
</dbReference>
<feature type="region of interest" description="Disordered" evidence="8">
    <location>
        <begin position="255"/>
        <end position="278"/>
    </location>
</feature>
<dbReference type="FunFam" id="1.10.10.60:FF:000142">
    <property type="entry name" value="homeobox protein OTX2 isoform X2"/>
    <property type="match status" value="1"/>
</dbReference>
<evidence type="ECO:0000313" key="9">
    <source>
        <dbReference type="EnsemblMetazoa" id="PPAI008840-PA"/>
    </source>
</evidence>
<dbReference type="GO" id="GO:0000981">
    <property type="term" value="F:DNA-binding transcription factor activity, RNA polymerase II-specific"/>
    <property type="evidence" value="ECO:0007669"/>
    <property type="project" value="InterPro"/>
</dbReference>
<comment type="subcellular location">
    <subcellularLocation>
        <location evidence="1 6 7">Nucleus</location>
    </subcellularLocation>
</comment>
<evidence type="ECO:0000256" key="4">
    <source>
        <dbReference type="ARBA" id="ARBA00023155"/>
    </source>
</evidence>
<organism evidence="9 10">
    <name type="scientific">Phlebotomus papatasi</name>
    <name type="common">Sandfly</name>
    <dbReference type="NCBI Taxonomy" id="29031"/>
    <lineage>
        <taxon>Eukaryota</taxon>
        <taxon>Metazoa</taxon>
        <taxon>Ecdysozoa</taxon>
        <taxon>Arthropoda</taxon>
        <taxon>Hexapoda</taxon>
        <taxon>Insecta</taxon>
        <taxon>Pterygota</taxon>
        <taxon>Neoptera</taxon>
        <taxon>Endopterygota</taxon>
        <taxon>Diptera</taxon>
        <taxon>Nematocera</taxon>
        <taxon>Psychodoidea</taxon>
        <taxon>Psychodidae</taxon>
        <taxon>Phlebotomus</taxon>
        <taxon>Phlebotomus</taxon>
    </lineage>
</organism>
<dbReference type="AlphaFoldDB" id="A0A1B0DKP6"/>
<dbReference type="PANTHER" id="PTHR45793">
    <property type="entry name" value="HOMEOBOX PROTEIN"/>
    <property type="match status" value="1"/>
</dbReference>
<name>A0A1B0DKP6_PHLPP</name>
<evidence type="ECO:0000256" key="5">
    <source>
        <dbReference type="ARBA" id="ARBA00023242"/>
    </source>
</evidence>
<dbReference type="GO" id="GO:0000978">
    <property type="term" value="F:RNA polymerase II cis-regulatory region sequence-specific DNA binding"/>
    <property type="evidence" value="ECO:0007669"/>
    <property type="project" value="TreeGrafter"/>
</dbReference>
<keyword evidence="5 6" id="KW-0539">Nucleus</keyword>
<dbReference type="GO" id="GO:0005634">
    <property type="term" value="C:nucleus"/>
    <property type="evidence" value="ECO:0007669"/>
    <property type="project" value="UniProtKB-SubCell"/>
</dbReference>
<feature type="compositionally biased region" description="Low complexity" evidence="8">
    <location>
        <begin position="171"/>
        <end position="185"/>
    </location>
</feature>
<dbReference type="EMBL" id="AJVK01016090">
    <property type="status" value="NOT_ANNOTATED_CDS"/>
    <property type="molecule type" value="Genomic_DNA"/>
</dbReference>
<evidence type="ECO:0000256" key="1">
    <source>
        <dbReference type="ARBA" id="ARBA00004123"/>
    </source>
</evidence>
<dbReference type="InterPro" id="IPR017970">
    <property type="entry name" value="Homeobox_CS"/>
</dbReference>
<dbReference type="SUPFAM" id="SSF46689">
    <property type="entry name" value="Homeodomain-like"/>
    <property type="match status" value="1"/>
</dbReference>
<protein>
    <submittedName>
        <fullName evidence="9">Uncharacterized protein</fullName>
    </submittedName>
</protein>
<dbReference type="Gene3D" id="1.10.10.60">
    <property type="entry name" value="Homeodomain-like"/>
    <property type="match status" value="1"/>
</dbReference>
<dbReference type="VEuPathDB" id="VectorBase:PPAI008840"/>
<proteinExistence type="predicted"/>
<feature type="region of interest" description="Disordered" evidence="8">
    <location>
        <begin position="411"/>
        <end position="430"/>
    </location>
</feature>
<dbReference type="CDD" id="cd00086">
    <property type="entry name" value="homeodomain"/>
    <property type="match status" value="1"/>
</dbReference>
<accession>A0A1B0DKP6</accession>
<dbReference type="EMBL" id="AJVK01016089">
    <property type="status" value="NOT_ANNOTATED_CDS"/>
    <property type="molecule type" value="Genomic_DNA"/>
</dbReference>
<keyword evidence="10" id="KW-1185">Reference proteome</keyword>
<evidence type="ECO:0000256" key="7">
    <source>
        <dbReference type="RuleBase" id="RU000682"/>
    </source>
</evidence>
<feature type="region of interest" description="Disordered" evidence="8">
    <location>
        <begin position="82"/>
        <end position="185"/>
    </location>
</feature>
<dbReference type="SMART" id="SM00389">
    <property type="entry name" value="HOX"/>
    <property type="match status" value="1"/>
</dbReference>
<reference evidence="9" key="1">
    <citation type="submission" date="2022-08" db="UniProtKB">
        <authorList>
            <consortium name="EnsemblMetazoa"/>
        </authorList>
    </citation>
    <scope>IDENTIFICATION</scope>
    <source>
        <strain evidence="9">Israel</strain>
    </source>
</reference>
<dbReference type="VEuPathDB" id="VectorBase:PPAPM1_010897"/>
<feature type="compositionally biased region" description="Polar residues" evidence="8">
    <location>
        <begin position="150"/>
        <end position="161"/>
    </location>
</feature>
<dbReference type="Pfam" id="PF00046">
    <property type="entry name" value="Homeodomain"/>
    <property type="match status" value="1"/>
</dbReference>
<dbReference type="EnsemblMetazoa" id="PPAI008840-RA">
    <property type="protein sequence ID" value="PPAI008840-PA"/>
    <property type="gene ID" value="PPAI008840"/>
</dbReference>
<keyword evidence="4 6" id="KW-0371">Homeobox</keyword>
<feature type="DNA-binding region" description="Homeobox" evidence="6">
    <location>
        <begin position="24"/>
        <end position="83"/>
    </location>
</feature>
<dbReference type="PROSITE" id="PS00027">
    <property type="entry name" value="HOMEOBOX_1"/>
    <property type="match status" value="1"/>
</dbReference>